<evidence type="ECO:0000256" key="4">
    <source>
        <dbReference type="ARBA" id="ARBA00013013"/>
    </source>
</evidence>
<dbReference type="InterPro" id="IPR019818">
    <property type="entry name" value="IsoCit/isopropylmalate_DH_CS"/>
</dbReference>
<feature type="domain" description="Isopropylmalate dehydrogenase-like" evidence="19">
    <location>
        <begin position="29"/>
        <end position="405"/>
    </location>
</feature>
<dbReference type="Gene3D" id="3.40.718.10">
    <property type="entry name" value="Isopropylmalate Dehydrogenase"/>
    <property type="match status" value="1"/>
</dbReference>
<dbReference type="PANTHER" id="PTHR43504">
    <property type="entry name" value="ISOCITRATE DEHYDROGENASE [NADP]"/>
    <property type="match status" value="1"/>
</dbReference>
<dbReference type="GO" id="GO:0006097">
    <property type="term" value="P:glyoxylate cycle"/>
    <property type="evidence" value="ECO:0007669"/>
    <property type="project" value="UniProtKB-KW"/>
</dbReference>
<dbReference type="PROSITE" id="PS00470">
    <property type="entry name" value="IDH_IMDH"/>
    <property type="match status" value="1"/>
</dbReference>
<comment type="subunit">
    <text evidence="3">Homodimer.</text>
</comment>
<keyword evidence="5" id="KW-0329">Glyoxylate bypass</keyword>
<feature type="binding site" evidence="15">
    <location>
        <position position="100"/>
    </location>
    <ligand>
        <name>NADP(+)</name>
        <dbReference type="ChEBI" id="CHEBI:58349"/>
    </ligand>
</feature>
<evidence type="ECO:0000313" key="21">
    <source>
        <dbReference type="EMBL" id="HHF48718.1"/>
    </source>
</evidence>
<dbReference type="NCBIfam" id="NF005425">
    <property type="entry name" value="PRK07006.1"/>
    <property type="match status" value="1"/>
</dbReference>
<dbReference type="NCBIfam" id="NF005036">
    <property type="entry name" value="PRK06451.1"/>
    <property type="match status" value="1"/>
</dbReference>
<feature type="binding site" evidence="15">
    <location>
        <begin position="333"/>
        <end position="339"/>
    </location>
    <ligand>
        <name>NADP(+)</name>
        <dbReference type="ChEBI" id="CHEBI:58349"/>
    </ligand>
</feature>
<sequence>MQYKKIKPPEEGEKIRYENGRLIVPDNPVIPYIVGDGIGKDVVPAALKVLNAAAEKIGKEIVWFQIYAGEDAYKLYGSYLPEDTLNAIKEFRVALKGPLTTPVGTGYRSLNVTIRQVLDLYANVRPVFYLKGFPSPIKHPELVDLVIFRENTEDVYAGIEWPKGSPEALKLMDFLEKEFGIKIRKDSGIGIKPISEFATKRLVRLAIKYALENNRESVTIVHKGNIMKYTEGAFRDWGYEVAKEEFGDKVITEDELWNIYDGERPKGKIVIKDRIADNMFQQLLTRTAEYDVLVTPNLNGDYLSDAAAALVGGLGVAPGSNIGDGMGVFEPVHGSAPKYAGQNKVNPTAQILTGALMFEYLGWKEASEMIKKAIEMTLNDGIVTYDLHRHRGGTLVGTREFAEAVVERINTLK</sequence>
<evidence type="ECO:0000256" key="13">
    <source>
        <dbReference type="NCBIfam" id="TIGR00183"/>
    </source>
</evidence>
<comment type="caution">
    <text evidence="20">The sequence shown here is derived from an EMBL/GenBank/DDBJ whole genome shotgun (WGS) entry which is preliminary data.</text>
</comment>
<comment type="similarity">
    <text evidence="2">Belongs to the isocitrate and isopropylmalate dehydrogenases family.</text>
</comment>
<evidence type="ECO:0000256" key="8">
    <source>
        <dbReference type="ARBA" id="ARBA00022842"/>
    </source>
</evidence>
<feature type="site" description="Critical for catalysis" evidence="17">
    <location>
        <position position="223"/>
    </location>
</feature>
<dbReference type="Pfam" id="PF00180">
    <property type="entry name" value="Iso_dh"/>
    <property type="match status" value="1"/>
</dbReference>
<feature type="modified residue" description="Phosphoserine" evidence="18">
    <location>
        <position position="109"/>
    </location>
</feature>
<evidence type="ECO:0000256" key="14">
    <source>
        <dbReference type="PIRSR" id="PIRSR604439-1"/>
    </source>
</evidence>
<dbReference type="GO" id="GO:0051287">
    <property type="term" value="F:NAD binding"/>
    <property type="evidence" value="ECO:0007669"/>
    <property type="project" value="InterPro"/>
</dbReference>
<evidence type="ECO:0000256" key="12">
    <source>
        <dbReference type="ARBA" id="ARBA00023554"/>
    </source>
</evidence>
<evidence type="ECO:0000256" key="2">
    <source>
        <dbReference type="ARBA" id="ARBA00007769"/>
    </source>
</evidence>
<feature type="binding site" evidence="16">
    <location>
        <position position="301"/>
    </location>
    <ligand>
        <name>Mg(2+)</name>
        <dbReference type="ChEBI" id="CHEBI:18420"/>
    </ligand>
</feature>
<evidence type="ECO:0000256" key="18">
    <source>
        <dbReference type="PIRSR" id="PIRSR604439-5"/>
    </source>
</evidence>
<evidence type="ECO:0000256" key="1">
    <source>
        <dbReference type="ARBA" id="ARBA00001936"/>
    </source>
</evidence>
<feature type="modified residue" description="N6-succinyllysine" evidence="18">
    <location>
        <position position="96"/>
    </location>
</feature>
<gene>
    <name evidence="20" type="primary">icd</name>
    <name evidence="21" type="ORF">ENL48_06220</name>
    <name evidence="20" type="ORF">ENX77_06815</name>
</gene>
<evidence type="ECO:0000256" key="7">
    <source>
        <dbReference type="ARBA" id="ARBA00022723"/>
    </source>
</evidence>
<keyword evidence="7" id="KW-0479">Metal-binding</keyword>
<feature type="binding site" evidence="14">
    <location>
        <position position="111"/>
    </location>
    <ligand>
        <name>D-threo-isocitrate</name>
        <dbReference type="ChEBI" id="CHEBI:15562"/>
    </ligand>
</feature>
<dbReference type="SMART" id="SM01329">
    <property type="entry name" value="Iso_dh"/>
    <property type="match status" value="1"/>
</dbReference>
<comment type="cofactor">
    <cofactor evidence="16">
        <name>Mg(2+)</name>
        <dbReference type="ChEBI" id="CHEBI:18420"/>
    </cofactor>
    <cofactor evidence="16">
        <name>Mn(2+)</name>
        <dbReference type="ChEBI" id="CHEBI:29035"/>
    </cofactor>
    <text evidence="16">Binds 1 Mg(2+) or Mn(2+) ion per subunit.</text>
</comment>
<comment type="catalytic activity">
    <reaction evidence="12">
        <text>D-threo-isocitrate + NADP(+) = 2-oxoglutarate + CO2 + NADPH</text>
        <dbReference type="Rhea" id="RHEA:19629"/>
        <dbReference type="ChEBI" id="CHEBI:15562"/>
        <dbReference type="ChEBI" id="CHEBI:16526"/>
        <dbReference type="ChEBI" id="CHEBI:16810"/>
        <dbReference type="ChEBI" id="CHEBI:57783"/>
        <dbReference type="ChEBI" id="CHEBI:58349"/>
        <dbReference type="EC" id="1.1.1.42"/>
    </reaction>
</comment>
<keyword evidence="11 16" id="KW-0464">Manganese</keyword>
<dbReference type="EMBL" id="DRUC01000094">
    <property type="protein sequence ID" value="HHF48718.1"/>
    <property type="molecule type" value="Genomic_DNA"/>
</dbReference>
<feature type="site" description="Critical for catalysis" evidence="17">
    <location>
        <position position="156"/>
    </location>
</feature>
<evidence type="ECO:0000256" key="10">
    <source>
        <dbReference type="ARBA" id="ARBA00023002"/>
    </source>
</evidence>
<keyword evidence="9 15" id="KW-0521">NADP</keyword>
<keyword evidence="8 16" id="KW-0460">Magnesium</keyword>
<dbReference type="GO" id="GO:0004450">
    <property type="term" value="F:isocitrate dehydrogenase (NADP+) activity"/>
    <property type="evidence" value="ECO:0007669"/>
    <property type="project" value="UniProtKB-UniRule"/>
</dbReference>
<feature type="binding site" evidence="14">
    <location>
        <position position="149"/>
    </location>
    <ligand>
        <name>D-threo-isocitrate</name>
        <dbReference type="ChEBI" id="CHEBI:15562"/>
    </ligand>
</feature>
<protein>
    <recommendedName>
        <fullName evidence="4 13">Isocitrate dehydrogenase (NADP(+))</fullName>
        <ecNumber evidence="4 13">1.1.1.42</ecNumber>
    </recommendedName>
</protein>
<feature type="modified residue" description="N6-acetyllysine" evidence="18">
    <location>
        <position position="138"/>
    </location>
</feature>
<feature type="binding site" evidence="14">
    <location>
        <position position="115"/>
    </location>
    <ligand>
        <name>D-threo-isocitrate</name>
        <dbReference type="ChEBI" id="CHEBI:15562"/>
    </ligand>
</feature>
<feature type="binding site" evidence="14">
    <location>
        <position position="125"/>
    </location>
    <ligand>
        <name>D-threo-isocitrate</name>
        <dbReference type="ChEBI" id="CHEBI:15562"/>
    </ligand>
</feature>
<dbReference type="InterPro" id="IPR004439">
    <property type="entry name" value="Isocitrate_DH_NADP_dimer_prok"/>
</dbReference>
<feature type="binding site" evidence="15">
    <location>
        <position position="346"/>
    </location>
    <ligand>
        <name>NADP(+)</name>
        <dbReference type="ChEBI" id="CHEBI:58349"/>
    </ligand>
</feature>
<dbReference type="EC" id="1.1.1.42" evidence="4 13"/>
<evidence type="ECO:0000259" key="19">
    <source>
        <dbReference type="SMART" id="SM01329"/>
    </source>
</evidence>
<evidence type="ECO:0000256" key="17">
    <source>
        <dbReference type="PIRSR" id="PIRSR604439-4"/>
    </source>
</evidence>
<dbReference type="NCBIfam" id="TIGR00183">
    <property type="entry name" value="prok_nadp_idh"/>
    <property type="match status" value="1"/>
</dbReference>
<evidence type="ECO:0000256" key="15">
    <source>
        <dbReference type="PIRSR" id="PIRSR604439-2"/>
    </source>
</evidence>
<feature type="binding site" evidence="15">
    <location>
        <position position="389"/>
    </location>
    <ligand>
        <name>NADP(+)</name>
        <dbReference type="ChEBI" id="CHEBI:58349"/>
    </ligand>
</feature>
<dbReference type="PANTHER" id="PTHR43504:SF1">
    <property type="entry name" value="ISOCITRATE DEHYDROGENASE [NADP]"/>
    <property type="match status" value="1"/>
</dbReference>
<dbReference type="EMBL" id="DTPI01000032">
    <property type="protein sequence ID" value="HGE66806.1"/>
    <property type="molecule type" value="Genomic_DNA"/>
</dbReference>
<evidence type="ECO:0000256" key="3">
    <source>
        <dbReference type="ARBA" id="ARBA00011738"/>
    </source>
</evidence>
<proteinExistence type="inferred from homology"/>
<feature type="binding site" evidence="15">
    <location>
        <position position="385"/>
    </location>
    <ligand>
        <name>NADP(+)</name>
        <dbReference type="ChEBI" id="CHEBI:58349"/>
    </ligand>
</feature>
<dbReference type="AlphaFoldDB" id="A0A7C3YPF2"/>
<keyword evidence="10 20" id="KW-0560">Oxidoreductase</keyword>
<name>A0A7C3YPF2_9EURY</name>
<dbReference type="SUPFAM" id="SSF53659">
    <property type="entry name" value="Isocitrate/Isopropylmalate dehydrogenase-like"/>
    <property type="match status" value="1"/>
</dbReference>
<evidence type="ECO:0000313" key="20">
    <source>
        <dbReference type="EMBL" id="HGE66806.1"/>
    </source>
</evidence>
<accession>A0A7C3YPF2</accession>
<organism evidence="20">
    <name type="scientific">Geoglobus ahangari</name>
    <dbReference type="NCBI Taxonomy" id="113653"/>
    <lineage>
        <taxon>Archaea</taxon>
        <taxon>Methanobacteriati</taxon>
        <taxon>Methanobacteriota</taxon>
        <taxon>Archaeoglobi</taxon>
        <taxon>Archaeoglobales</taxon>
        <taxon>Archaeoglobaceae</taxon>
        <taxon>Geoglobus</taxon>
    </lineage>
</organism>
<evidence type="ECO:0000256" key="5">
    <source>
        <dbReference type="ARBA" id="ARBA00022435"/>
    </source>
</evidence>
<evidence type="ECO:0000256" key="6">
    <source>
        <dbReference type="ARBA" id="ARBA00022532"/>
    </source>
</evidence>
<reference evidence="20" key="1">
    <citation type="journal article" date="2020" name="mSystems">
        <title>Genome- and Community-Level Interaction Insights into Carbon Utilization and Element Cycling Functions of Hydrothermarchaeota in Hydrothermal Sediment.</title>
        <authorList>
            <person name="Zhou Z."/>
            <person name="Liu Y."/>
            <person name="Xu W."/>
            <person name="Pan J."/>
            <person name="Luo Z.H."/>
            <person name="Li M."/>
        </authorList>
    </citation>
    <scope>NUCLEOTIDE SEQUENCE [LARGE SCALE GENOMIC DNA]</scope>
    <source>
        <strain evidence="21">SpSt-10</strain>
        <strain evidence="20">SpSt-97</strain>
    </source>
</reference>
<evidence type="ECO:0000256" key="16">
    <source>
        <dbReference type="PIRSR" id="PIRSR604439-3"/>
    </source>
</evidence>
<evidence type="ECO:0000256" key="11">
    <source>
        <dbReference type="ARBA" id="ARBA00023211"/>
    </source>
</evidence>
<feature type="binding site" evidence="14">
    <location>
        <position position="109"/>
    </location>
    <ligand>
        <name>D-threo-isocitrate</name>
        <dbReference type="ChEBI" id="CHEBI:15562"/>
    </ligand>
</feature>
<dbReference type="GO" id="GO:0006099">
    <property type="term" value="P:tricarboxylic acid cycle"/>
    <property type="evidence" value="ECO:0007669"/>
    <property type="project" value="UniProtKB-UniRule"/>
</dbReference>
<evidence type="ECO:0000256" key="9">
    <source>
        <dbReference type="ARBA" id="ARBA00022857"/>
    </source>
</evidence>
<comment type="cofactor">
    <cofactor evidence="1">
        <name>Mn(2+)</name>
        <dbReference type="ChEBI" id="CHEBI:29035"/>
    </cofactor>
</comment>
<dbReference type="GO" id="GO:0000287">
    <property type="term" value="F:magnesium ion binding"/>
    <property type="evidence" value="ECO:0007669"/>
    <property type="project" value="InterPro"/>
</dbReference>
<keyword evidence="6" id="KW-0816">Tricarboxylic acid cycle</keyword>
<dbReference type="InterPro" id="IPR024084">
    <property type="entry name" value="IsoPropMal-DH-like_dom"/>
</dbReference>